<dbReference type="Proteomes" id="UP000001072">
    <property type="component" value="Unassembled WGS sequence"/>
</dbReference>
<feature type="region of interest" description="Disordered" evidence="1">
    <location>
        <begin position="72"/>
        <end position="91"/>
    </location>
</feature>
<dbReference type="InParanoid" id="F4S967"/>
<feature type="compositionally biased region" description="Low complexity" evidence="1">
    <location>
        <begin position="409"/>
        <end position="424"/>
    </location>
</feature>
<dbReference type="GeneID" id="18924923"/>
<accession>F4S967</accession>
<dbReference type="KEGG" id="mlr:MELLADRAFT_113228"/>
<dbReference type="HOGENOM" id="CLU_028546_0_0_1"/>
<reference evidence="3" key="1">
    <citation type="journal article" date="2011" name="Proc. Natl. Acad. Sci. U.S.A.">
        <title>Obligate biotrophy features unraveled by the genomic analysis of rust fungi.</title>
        <authorList>
            <person name="Duplessis S."/>
            <person name="Cuomo C.A."/>
            <person name="Lin Y.-C."/>
            <person name="Aerts A."/>
            <person name="Tisserant E."/>
            <person name="Veneault-Fourrey C."/>
            <person name="Joly D.L."/>
            <person name="Hacquard S."/>
            <person name="Amselem J."/>
            <person name="Cantarel B.L."/>
            <person name="Chiu R."/>
            <person name="Coutinho P.M."/>
            <person name="Feau N."/>
            <person name="Field M."/>
            <person name="Frey P."/>
            <person name="Gelhaye E."/>
            <person name="Goldberg J."/>
            <person name="Grabherr M.G."/>
            <person name="Kodira C.D."/>
            <person name="Kohler A."/>
            <person name="Kuees U."/>
            <person name="Lindquist E.A."/>
            <person name="Lucas S.M."/>
            <person name="Mago R."/>
            <person name="Mauceli E."/>
            <person name="Morin E."/>
            <person name="Murat C."/>
            <person name="Pangilinan J.L."/>
            <person name="Park R."/>
            <person name="Pearson M."/>
            <person name="Quesneville H."/>
            <person name="Rouhier N."/>
            <person name="Sakthikumar S."/>
            <person name="Salamov A.A."/>
            <person name="Schmutz J."/>
            <person name="Selles B."/>
            <person name="Shapiro H."/>
            <person name="Tanguay P."/>
            <person name="Tuskan G.A."/>
            <person name="Henrissat B."/>
            <person name="Van de Peer Y."/>
            <person name="Rouze P."/>
            <person name="Ellis J.G."/>
            <person name="Dodds P.N."/>
            <person name="Schein J.E."/>
            <person name="Zhong S."/>
            <person name="Hamelin R.C."/>
            <person name="Grigoriev I.V."/>
            <person name="Szabo L.J."/>
            <person name="Martin F."/>
        </authorList>
    </citation>
    <scope>NUCLEOTIDE SEQUENCE [LARGE SCALE GENOMIC DNA]</scope>
    <source>
        <strain evidence="3">98AG31 / pathotype 3-4-7</strain>
    </source>
</reference>
<keyword evidence="3" id="KW-1185">Reference proteome</keyword>
<dbReference type="EMBL" id="GL883169">
    <property type="protein sequence ID" value="EGF98763.1"/>
    <property type="molecule type" value="Genomic_DNA"/>
</dbReference>
<feature type="compositionally biased region" description="Low complexity" evidence="1">
    <location>
        <begin position="324"/>
        <end position="356"/>
    </location>
</feature>
<evidence type="ECO:0000313" key="2">
    <source>
        <dbReference type="EMBL" id="EGF98763.1"/>
    </source>
</evidence>
<protein>
    <submittedName>
        <fullName evidence="2">Uncharacterized protein</fullName>
    </submittedName>
</protein>
<gene>
    <name evidence="2" type="ORF">MELLADRAFT_113228</name>
</gene>
<proteinExistence type="predicted"/>
<name>F4S967_MELLP</name>
<dbReference type="VEuPathDB" id="FungiDB:MELLADRAFT_113228"/>
<evidence type="ECO:0000313" key="3">
    <source>
        <dbReference type="Proteomes" id="UP000001072"/>
    </source>
</evidence>
<feature type="region of interest" description="Disordered" evidence="1">
    <location>
        <begin position="316"/>
        <end position="362"/>
    </location>
</feature>
<feature type="region of interest" description="Disordered" evidence="1">
    <location>
        <begin position="407"/>
        <end position="433"/>
    </location>
</feature>
<dbReference type="RefSeq" id="XP_007417951.1">
    <property type="nucleotide sequence ID" value="XM_007417889.1"/>
</dbReference>
<evidence type="ECO:0000256" key="1">
    <source>
        <dbReference type="SAM" id="MobiDB-lite"/>
    </source>
</evidence>
<dbReference type="AlphaFoldDB" id="F4S967"/>
<feature type="region of interest" description="Disordered" evidence="1">
    <location>
        <begin position="169"/>
        <end position="196"/>
    </location>
</feature>
<sequence>MSYLSLGLNLPARFGIDPWFVMKRAVARHSATVSCASSDNSQQISYELFLVKLCESPKLIIWNSTSTPQSEVSEEKSIKSSPCVPLPTQRKRPVRRQRLPKILISDEDCTSDTALVTKVDSKSNLINSTTSFIPLTEDQSENFHIFNDLLAEHNLSTISTASLPTSKSPLIIPTSSRATKRSHSKSQLFTTPEPVSKKSKPTIHWSEILDDLMTASDWEEAEEELKKESKPLVNTTSLNQTLSFIPLTEDETENFHVFNELLAEHQVSSMSTSSTLPSITRNSPVFTTRSPISKKSKPTLHWTEILDNLMTASDWEEAEEETLKSSTSSTLATTSSSSSLSTTTSSNSKPSKPSSKNLKDSKRQLHWSEILDNLMTDEDRQEADESFTITLPFSHESSIESFTIDETYSLPSTPSSNNRSSYSSAENTHSLPTPVEELKDPFGLINNNHQNSYYHPDISFEIVKSSLEENDYFITDLSLNLEKSFSNLDFDFEHSFC</sequence>
<organism evidence="3">
    <name type="scientific">Melampsora larici-populina (strain 98AG31 / pathotype 3-4-7)</name>
    <name type="common">Poplar leaf rust fungus</name>
    <dbReference type="NCBI Taxonomy" id="747676"/>
    <lineage>
        <taxon>Eukaryota</taxon>
        <taxon>Fungi</taxon>
        <taxon>Dikarya</taxon>
        <taxon>Basidiomycota</taxon>
        <taxon>Pucciniomycotina</taxon>
        <taxon>Pucciniomycetes</taxon>
        <taxon>Pucciniales</taxon>
        <taxon>Melampsoraceae</taxon>
        <taxon>Melampsora</taxon>
    </lineage>
</organism>